<dbReference type="EMBL" id="LATX01001305">
    <property type="protein sequence ID" value="KTB42665.1"/>
    <property type="molecule type" value="Genomic_DNA"/>
</dbReference>
<reference evidence="1 2" key="1">
    <citation type="submission" date="2015-12" db="EMBL/GenBank/DDBJ databases">
        <title>Draft genome sequence of Moniliophthora roreri, the causal agent of frosty pod rot of cacao.</title>
        <authorList>
            <person name="Aime M.C."/>
            <person name="Diaz-Valderrama J.R."/>
            <person name="Kijpornyongpan T."/>
            <person name="Phillips-Mora W."/>
        </authorList>
    </citation>
    <scope>NUCLEOTIDE SEQUENCE [LARGE SCALE GENOMIC DNA]</scope>
    <source>
        <strain evidence="1 2">MCA 2952</strain>
    </source>
</reference>
<sequence length="78" mass="9109">MAKMYWPVLNAIRAACCQMNLGSQEEHINLSHGDWNWRKTVGMTQQLYKNLEEQKAVYIDKCNHFAAFCLLFADKVIE</sequence>
<accession>A0A0W0G259</accession>
<comment type="caution">
    <text evidence="1">The sequence shown here is derived from an EMBL/GenBank/DDBJ whole genome shotgun (WGS) entry which is preliminary data.</text>
</comment>
<dbReference type="AlphaFoldDB" id="A0A0W0G259"/>
<evidence type="ECO:0000313" key="2">
    <source>
        <dbReference type="Proteomes" id="UP000054988"/>
    </source>
</evidence>
<protein>
    <submittedName>
        <fullName evidence="1">Uncharacterized protein</fullName>
    </submittedName>
</protein>
<organism evidence="1 2">
    <name type="scientific">Moniliophthora roreri</name>
    <name type="common">Frosty pod rot fungus</name>
    <name type="synonym">Monilia roreri</name>
    <dbReference type="NCBI Taxonomy" id="221103"/>
    <lineage>
        <taxon>Eukaryota</taxon>
        <taxon>Fungi</taxon>
        <taxon>Dikarya</taxon>
        <taxon>Basidiomycota</taxon>
        <taxon>Agaricomycotina</taxon>
        <taxon>Agaricomycetes</taxon>
        <taxon>Agaricomycetidae</taxon>
        <taxon>Agaricales</taxon>
        <taxon>Marasmiineae</taxon>
        <taxon>Marasmiaceae</taxon>
        <taxon>Moniliophthora</taxon>
    </lineage>
</organism>
<name>A0A0W0G259_MONRR</name>
<gene>
    <name evidence="1" type="ORF">WG66_4749</name>
</gene>
<dbReference type="Proteomes" id="UP000054988">
    <property type="component" value="Unassembled WGS sequence"/>
</dbReference>
<evidence type="ECO:0000313" key="1">
    <source>
        <dbReference type="EMBL" id="KTB42665.1"/>
    </source>
</evidence>
<proteinExistence type="predicted"/>